<protein>
    <recommendedName>
        <fullName evidence="4 11">D-3-phosphoglycerate dehydrogenase</fullName>
        <ecNumber evidence="11">1.1.1.95</ecNumber>
    </recommendedName>
</protein>
<dbReference type="Pfam" id="PF02826">
    <property type="entry name" value="2-Hacid_dh_C"/>
    <property type="match status" value="1"/>
</dbReference>
<dbReference type="Pfam" id="PF01842">
    <property type="entry name" value="ACT"/>
    <property type="match status" value="1"/>
</dbReference>
<evidence type="ECO:0000256" key="7">
    <source>
        <dbReference type="ARBA" id="ARBA00023027"/>
    </source>
</evidence>
<dbReference type="Proteomes" id="UP000244016">
    <property type="component" value="Unassembled WGS sequence"/>
</dbReference>
<dbReference type="SUPFAM" id="SSF51735">
    <property type="entry name" value="NAD(P)-binding Rossmann-fold domains"/>
    <property type="match status" value="1"/>
</dbReference>
<evidence type="ECO:0000313" key="14">
    <source>
        <dbReference type="Proteomes" id="UP000244016"/>
    </source>
</evidence>
<dbReference type="InterPro" id="IPR029753">
    <property type="entry name" value="D-isomer_DH_CS"/>
</dbReference>
<dbReference type="InterPro" id="IPR006140">
    <property type="entry name" value="D-isomer_DH_NAD-bd"/>
</dbReference>
<evidence type="ECO:0000256" key="8">
    <source>
        <dbReference type="ARBA" id="ARBA00023299"/>
    </source>
</evidence>
<dbReference type="NCBIfam" id="TIGR01327">
    <property type="entry name" value="PGDH"/>
    <property type="match status" value="1"/>
</dbReference>
<comment type="catalytic activity">
    <reaction evidence="10 11">
        <text>(2R)-3-phosphoglycerate + NAD(+) = 3-phosphooxypyruvate + NADH + H(+)</text>
        <dbReference type="Rhea" id="RHEA:12641"/>
        <dbReference type="ChEBI" id="CHEBI:15378"/>
        <dbReference type="ChEBI" id="CHEBI:18110"/>
        <dbReference type="ChEBI" id="CHEBI:57540"/>
        <dbReference type="ChEBI" id="CHEBI:57945"/>
        <dbReference type="ChEBI" id="CHEBI:58272"/>
        <dbReference type="EC" id="1.1.1.95"/>
    </reaction>
</comment>
<proteinExistence type="inferred from homology"/>
<evidence type="ECO:0000256" key="2">
    <source>
        <dbReference type="ARBA" id="ARBA00005216"/>
    </source>
</evidence>
<dbReference type="InterPro" id="IPR045626">
    <property type="entry name" value="PGDH_ASB_dom"/>
</dbReference>
<dbReference type="AlphaFoldDB" id="A0A2T5G6B2"/>
<gene>
    <name evidence="13" type="ORF">BLITH_1358</name>
</gene>
<dbReference type="PROSITE" id="PS00065">
    <property type="entry name" value="D_2_HYDROXYACID_DH_1"/>
    <property type="match status" value="1"/>
</dbReference>
<dbReference type="GO" id="GO:0004617">
    <property type="term" value="F:phosphoglycerate dehydrogenase activity"/>
    <property type="evidence" value="ECO:0007669"/>
    <property type="project" value="UniProtKB-UniRule"/>
</dbReference>
<evidence type="ECO:0000256" key="9">
    <source>
        <dbReference type="ARBA" id="ARBA00048126"/>
    </source>
</evidence>
<name>A0A2T5G6B2_9BACL</name>
<dbReference type="InterPro" id="IPR006236">
    <property type="entry name" value="PGDH"/>
</dbReference>
<keyword evidence="6 11" id="KW-0560">Oxidoreductase</keyword>
<keyword evidence="5 11" id="KW-0028">Amino-acid biosynthesis</keyword>
<dbReference type="CDD" id="cd04902">
    <property type="entry name" value="ACT_3PGDH-xct"/>
    <property type="match status" value="1"/>
</dbReference>
<dbReference type="InterPro" id="IPR006139">
    <property type="entry name" value="D-isomer_2_OHA_DH_cat_dom"/>
</dbReference>
<evidence type="ECO:0000256" key="11">
    <source>
        <dbReference type="RuleBase" id="RU363003"/>
    </source>
</evidence>
<dbReference type="GO" id="GO:0006564">
    <property type="term" value="P:L-serine biosynthetic process"/>
    <property type="evidence" value="ECO:0007669"/>
    <property type="project" value="UniProtKB-UniRule"/>
</dbReference>
<dbReference type="PROSITE" id="PS00671">
    <property type="entry name" value="D_2_HYDROXYACID_DH_3"/>
    <property type="match status" value="1"/>
</dbReference>
<dbReference type="Gene3D" id="3.30.70.260">
    <property type="match status" value="1"/>
</dbReference>
<dbReference type="InterPro" id="IPR015878">
    <property type="entry name" value="Ado_hCys_hydrolase_NAD-bd"/>
</dbReference>
<dbReference type="CDD" id="cd12173">
    <property type="entry name" value="PGDH_4"/>
    <property type="match status" value="1"/>
</dbReference>
<dbReference type="Pfam" id="PF19304">
    <property type="entry name" value="PGDH_inter"/>
    <property type="match status" value="1"/>
</dbReference>
<dbReference type="InterPro" id="IPR029752">
    <property type="entry name" value="D-isomer_DH_CS1"/>
</dbReference>
<comment type="function">
    <text evidence="1">Catalyzes the reversible oxidation of 3-phospho-D-glycerate to 3-phosphonooxypyruvate, the first step of the phosphorylated L-serine biosynthesis pathway. Also catalyzes the reversible oxidation of 2-hydroxyglutarate to 2-oxoglutarate.</text>
</comment>
<keyword evidence="7 11" id="KW-0520">NAD</keyword>
<comment type="catalytic activity">
    <reaction evidence="9">
        <text>(R)-2-hydroxyglutarate + NAD(+) = 2-oxoglutarate + NADH + H(+)</text>
        <dbReference type="Rhea" id="RHEA:49612"/>
        <dbReference type="ChEBI" id="CHEBI:15378"/>
        <dbReference type="ChEBI" id="CHEBI:15801"/>
        <dbReference type="ChEBI" id="CHEBI:16810"/>
        <dbReference type="ChEBI" id="CHEBI:57540"/>
        <dbReference type="ChEBI" id="CHEBI:57945"/>
        <dbReference type="EC" id="1.1.1.399"/>
    </reaction>
</comment>
<comment type="pathway">
    <text evidence="2 11">Amino-acid biosynthesis; L-serine biosynthesis; L-serine from 3-phospho-D-glycerate: step 1/3.</text>
</comment>
<dbReference type="EC" id="1.1.1.95" evidence="11"/>
<dbReference type="SUPFAM" id="SSF143548">
    <property type="entry name" value="Serine metabolism enzymes domain"/>
    <property type="match status" value="1"/>
</dbReference>
<dbReference type="SUPFAM" id="SSF55021">
    <property type="entry name" value="ACT-like"/>
    <property type="match status" value="1"/>
</dbReference>
<keyword evidence="8 11" id="KW-0718">Serine biosynthesis</keyword>
<dbReference type="GO" id="GO:0051287">
    <property type="term" value="F:NAD binding"/>
    <property type="evidence" value="ECO:0007669"/>
    <property type="project" value="UniProtKB-UniRule"/>
</dbReference>
<dbReference type="InterPro" id="IPR002912">
    <property type="entry name" value="ACT_dom"/>
</dbReference>
<comment type="caution">
    <text evidence="13">The sequence shown here is derived from an EMBL/GenBank/DDBJ whole genome shotgun (WGS) entry which is preliminary data.</text>
</comment>
<dbReference type="InterPro" id="IPR045865">
    <property type="entry name" value="ACT-like_dom_sf"/>
</dbReference>
<comment type="similarity">
    <text evidence="3 11">Belongs to the D-isomer specific 2-hydroxyacid dehydrogenase family.</text>
</comment>
<dbReference type="Pfam" id="PF00389">
    <property type="entry name" value="2-Hacid_dh"/>
    <property type="match status" value="1"/>
</dbReference>
<dbReference type="PROSITE" id="PS51671">
    <property type="entry name" value="ACT"/>
    <property type="match status" value="1"/>
</dbReference>
<dbReference type="Gene3D" id="3.40.50.720">
    <property type="entry name" value="NAD(P)-binding Rossmann-like Domain"/>
    <property type="match status" value="2"/>
</dbReference>
<evidence type="ECO:0000256" key="6">
    <source>
        <dbReference type="ARBA" id="ARBA00023002"/>
    </source>
</evidence>
<dbReference type="InterPro" id="IPR036291">
    <property type="entry name" value="NAD(P)-bd_dom_sf"/>
</dbReference>
<dbReference type="InterPro" id="IPR050857">
    <property type="entry name" value="D-2-hydroxyacid_DH"/>
</dbReference>
<dbReference type="PANTHER" id="PTHR42789:SF1">
    <property type="entry name" value="D-ISOMER SPECIFIC 2-HYDROXYACID DEHYDROGENASE FAMILY PROTEIN (AFU_ORTHOLOGUE AFUA_6G10090)"/>
    <property type="match status" value="1"/>
</dbReference>
<sequence>MGYRIVIADPLSEAGLEPLRRDPEVEIVDVSREEDPEALVLALRDADALIVRSRTKVTRDLLDLAPRLKVVGRAGVGVDNIDVDAATERGVLVLNAPNGNTIAAAEHAFALLLALARRIPEAHASVKAGRWERQRFIGFELMGKTLGVVGLGRIGSEVAKRARAFGMEVLGYDPYLPESRARALAIEPVSLEELFRRADIITLHTPLTEETRNLIRRETLALMKDGVILVNAARGGLIDEDALVEAVRSGKVAGVALDVFAEEPPKNAALLALERAVFTPHLGASTVEAQENVARDTSLAILEALRDRPVRTAVNLPEAPSPEAAELLRLGERLGTFAMDVLDGPPVAVDVTFHGETSEAEREFLVRAVLKGVLARQLDVRVNLVNARTLARQRGLEVQETWTSTSAGFPFLVQVRLRGERGSAAQVSGTIVEGLGPRIVEVEGFPVDVPPEGTIVLAHHVDRPGVIGRVGMIFGEKGINIATMIVGRREIGGEAVMLLAVDHMPDEDTLAKLLDIEALRSVKLVRLG</sequence>
<dbReference type="UniPathway" id="UPA00135">
    <property type="reaction ID" value="UER00196"/>
</dbReference>
<dbReference type="FunFam" id="3.30.70.260:FF:000008">
    <property type="entry name" value="D-3-phosphoglycerate dehydrogenase, chloroplastic"/>
    <property type="match status" value="1"/>
</dbReference>
<feature type="domain" description="ACT" evidence="12">
    <location>
        <begin position="455"/>
        <end position="528"/>
    </location>
</feature>
<evidence type="ECO:0000256" key="1">
    <source>
        <dbReference type="ARBA" id="ARBA00003800"/>
    </source>
</evidence>
<evidence type="ECO:0000313" key="13">
    <source>
        <dbReference type="EMBL" id="PTQ51720.1"/>
    </source>
</evidence>
<evidence type="ECO:0000256" key="5">
    <source>
        <dbReference type="ARBA" id="ARBA00022605"/>
    </source>
</evidence>
<dbReference type="FunFam" id="3.30.1330.90:FF:000003">
    <property type="entry name" value="D-3-phosphoglycerate dehydrogenase"/>
    <property type="match status" value="1"/>
</dbReference>
<dbReference type="SUPFAM" id="SSF52283">
    <property type="entry name" value="Formate/glycerate dehydrogenase catalytic domain-like"/>
    <property type="match status" value="1"/>
</dbReference>
<dbReference type="FunFam" id="3.40.50.720:FF:000021">
    <property type="entry name" value="D-3-phosphoglycerate dehydrogenase"/>
    <property type="match status" value="1"/>
</dbReference>
<dbReference type="InterPro" id="IPR029009">
    <property type="entry name" value="ASB_dom_sf"/>
</dbReference>
<evidence type="ECO:0000256" key="10">
    <source>
        <dbReference type="ARBA" id="ARBA00048731"/>
    </source>
</evidence>
<dbReference type="Gene3D" id="3.30.1330.90">
    <property type="entry name" value="D-3-phosphoglycerate dehydrogenase, domain 3"/>
    <property type="match status" value="1"/>
</dbReference>
<reference evidence="13 14" key="1">
    <citation type="submission" date="2017-08" db="EMBL/GenBank/DDBJ databases">
        <title>Burning lignite coal seam in the remote Altai Mountains harbors a hydrogen-driven thermophilic microbial community.</title>
        <authorList>
            <person name="Kadnikov V.V."/>
            <person name="Mardanov A.V."/>
            <person name="Ivasenko D."/>
            <person name="Beletsky A.V."/>
            <person name="Karnachuk O.V."/>
            <person name="Ravin N.V."/>
        </authorList>
    </citation>
    <scope>NUCLEOTIDE SEQUENCE [LARGE SCALE GENOMIC DNA]</scope>
    <source>
        <strain evidence="13">AL31</strain>
    </source>
</reference>
<accession>A0A2T5G6B2</accession>
<dbReference type="PANTHER" id="PTHR42789">
    <property type="entry name" value="D-ISOMER SPECIFIC 2-HYDROXYACID DEHYDROGENASE FAMILY PROTEIN (AFU_ORTHOLOGUE AFUA_6G10090)"/>
    <property type="match status" value="1"/>
</dbReference>
<dbReference type="SMART" id="SM00997">
    <property type="entry name" value="AdoHcyase_NAD"/>
    <property type="match status" value="1"/>
</dbReference>
<organism evidence="13 14">
    <name type="scientific">Brockia lithotrophica</name>
    <dbReference type="NCBI Taxonomy" id="933949"/>
    <lineage>
        <taxon>Bacteria</taxon>
        <taxon>Bacillati</taxon>
        <taxon>Bacillota</taxon>
        <taxon>Bacilli</taxon>
        <taxon>Bacillales</taxon>
        <taxon>Bacillales Family X. Incertae Sedis</taxon>
        <taxon>Brockia</taxon>
    </lineage>
</organism>
<evidence type="ECO:0000256" key="3">
    <source>
        <dbReference type="ARBA" id="ARBA00005854"/>
    </source>
</evidence>
<evidence type="ECO:0000256" key="4">
    <source>
        <dbReference type="ARBA" id="ARBA00021582"/>
    </source>
</evidence>
<evidence type="ECO:0000259" key="12">
    <source>
        <dbReference type="PROSITE" id="PS51671"/>
    </source>
</evidence>
<dbReference type="EMBL" id="PEBW01000004">
    <property type="protein sequence ID" value="PTQ51720.1"/>
    <property type="molecule type" value="Genomic_DNA"/>
</dbReference>